<evidence type="ECO:0000313" key="11">
    <source>
        <dbReference type="Proteomes" id="UP000027219"/>
    </source>
</evidence>
<dbReference type="InterPro" id="IPR036458">
    <property type="entry name" value="Na:dicarbo_symporter_sf"/>
</dbReference>
<feature type="transmembrane region" description="Helical" evidence="8">
    <location>
        <begin position="90"/>
        <end position="111"/>
    </location>
</feature>
<accession>A0A066UMM1</accession>
<evidence type="ECO:0000256" key="1">
    <source>
        <dbReference type="ARBA" id="ARBA00004651"/>
    </source>
</evidence>
<dbReference type="FunFam" id="1.10.3860.10:FF:000001">
    <property type="entry name" value="C4-dicarboxylate transport protein"/>
    <property type="match status" value="1"/>
</dbReference>
<dbReference type="Proteomes" id="UP000326789">
    <property type="component" value="Unassembled WGS sequence"/>
</dbReference>
<organism evidence="10 11">
    <name type="scientific">Vibrio fortis</name>
    <dbReference type="NCBI Taxonomy" id="212667"/>
    <lineage>
        <taxon>Bacteria</taxon>
        <taxon>Pseudomonadati</taxon>
        <taxon>Pseudomonadota</taxon>
        <taxon>Gammaproteobacteria</taxon>
        <taxon>Vibrionales</taxon>
        <taxon>Vibrionaceae</taxon>
        <taxon>Vibrio</taxon>
    </lineage>
</organism>
<reference evidence="9 12" key="2">
    <citation type="submission" date="2019-09" db="EMBL/GenBank/DDBJ databases">
        <title>Whole genome sequence of Vibrio fortis.</title>
        <authorList>
            <person name="Das S.K."/>
        </authorList>
    </citation>
    <scope>NUCLEOTIDE SEQUENCE [LARGE SCALE GENOMIC DNA]</scope>
    <source>
        <strain evidence="9 12">AN60</strain>
    </source>
</reference>
<proteinExistence type="predicted"/>
<dbReference type="EMBL" id="VWSE01000004">
    <property type="protein sequence ID" value="KAB0289219.1"/>
    <property type="molecule type" value="Genomic_DNA"/>
</dbReference>
<dbReference type="OrthoDB" id="9766690at2"/>
<dbReference type="PRINTS" id="PR00173">
    <property type="entry name" value="EDTRNSPORT"/>
</dbReference>
<dbReference type="SUPFAM" id="SSF118215">
    <property type="entry name" value="Proton glutamate symport protein"/>
    <property type="match status" value="1"/>
</dbReference>
<keyword evidence="3" id="KW-1003">Cell membrane</keyword>
<comment type="subcellular location">
    <subcellularLocation>
        <location evidence="1">Cell membrane</location>
        <topology evidence="1">Multi-pass membrane protein</topology>
    </subcellularLocation>
</comment>
<dbReference type="Gene3D" id="1.10.3860.10">
    <property type="entry name" value="Sodium:dicarboxylate symporter"/>
    <property type="match status" value="1"/>
</dbReference>
<dbReference type="Proteomes" id="UP000027219">
    <property type="component" value="Unassembled WGS sequence"/>
</dbReference>
<keyword evidence="6 8" id="KW-1133">Transmembrane helix</keyword>
<gene>
    <name evidence="9" type="ORF">F2P58_09040</name>
    <name evidence="10" type="ORF">VFDL14_19620</name>
</gene>
<protein>
    <submittedName>
        <fullName evidence="9">Dicarboxylate/amino acid:cation symporter</fullName>
    </submittedName>
    <submittedName>
        <fullName evidence="10">Sodium:dicarboxylate symporter</fullName>
    </submittedName>
</protein>
<evidence type="ECO:0000256" key="7">
    <source>
        <dbReference type="ARBA" id="ARBA00023136"/>
    </source>
</evidence>
<keyword evidence="5" id="KW-0769">Symport</keyword>
<evidence type="ECO:0000256" key="2">
    <source>
        <dbReference type="ARBA" id="ARBA00022448"/>
    </source>
</evidence>
<dbReference type="GO" id="GO:0015293">
    <property type="term" value="F:symporter activity"/>
    <property type="evidence" value="ECO:0007669"/>
    <property type="project" value="UniProtKB-KW"/>
</dbReference>
<evidence type="ECO:0000256" key="3">
    <source>
        <dbReference type="ARBA" id="ARBA00022475"/>
    </source>
</evidence>
<feature type="transmembrane region" description="Helical" evidence="8">
    <location>
        <begin position="52"/>
        <end position="70"/>
    </location>
</feature>
<feature type="transmembrane region" description="Helical" evidence="8">
    <location>
        <begin position="12"/>
        <end position="32"/>
    </location>
</feature>
<keyword evidence="11" id="KW-1185">Reference proteome</keyword>
<dbReference type="GO" id="GO:0005886">
    <property type="term" value="C:plasma membrane"/>
    <property type="evidence" value="ECO:0007669"/>
    <property type="project" value="UniProtKB-SubCell"/>
</dbReference>
<feature type="transmembrane region" description="Helical" evidence="8">
    <location>
        <begin position="192"/>
        <end position="220"/>
    </location>
</feature>
<dbReference type="RefSeq" id="WP_032552479.1">
    <property type="nucleotide sequence ID" value="NZ_JBEEBC010000003.1"/>
</dbReference>
<evidence type="ECO:0000256" key="4">
    <source>
        <dbReference type="ARBA" id="ARBA00022692"/>
    </source>
</evidence>
<evidence type="ECO:0000313" key="12">
    <source>
        <dbReference type="Proteomes" id="UP000326789"/>
    </source>
</evidence>
<keyword evidence="2" id="KW-0813">Transport</keyword>
<dbReference type="Pfam" id="PF00375">
    <property type="entry name" value="SDF"/>
    <property type="match status" value="1"/>
</dbReference>
<evidence type="ECO:0000313" key="10">
    <source>
        <dbReference type="EMBL" id="KDN27117.1"/>
    </source>
</evidence>
<dbReference type="PANTHER" id="PTHR42865">
    <property type="entry name" value="PROTON/GLUTAMATE-ASPARTATE SYMPORTER"/>
    <property type="match status" value="1"/>
</dbReference>
<dbReference type="InterPro" id="IPR001991">
    <property type="entry name" value="Na-dicarboxylate_symporter"/>
</dbReference>
<name>A0A066UMM1_9VIBR</name>
<comment type="caution">
    <text evidence="10">The sequence shown here is derived from an EMBL/GenBank/DDBJ whole genome shotgun (WGS) entry which is preliminary data.</text>
</comment>
<sequence length="433" mass="45315">MNTKKPMSLTGRVILGMVAGILVGFAIQSLFAESGFVNTYIVNGLFEVGGKIFVASLKMLVVPLVFVSLVCGTSSLKDLSTLGRMGGKTLALYIGTTAVAITLALTIGNFFQPGAGADLTAASSFKSADAPSLGQVIIDMFPTNPIQAMAEGKTLQVIVFAVLFGIAISAAGKPGERIAAVFQDLNEVIMKLVALLMNLAPYGVFFLMAKLFSGLGLGAIWNLAEYFLVLAGTLVLHGLVTYSLMLKGFTGLNPITFLRKMEDAIMFAFSTASSNATIPVTMETAKNRMGVDNKVASFTVPLGATVNMDGTAIMQGVATAFIAQAYNIDLSMTDYLMVIMTATLASVGTAGVPGVGLVMLAMVLNQVGLPLEGIALIMGVDRLLDMIRTAVNITGDSAVSIIVAKSEGAFDEARFNDPAAGEKEEQVNLARQA</sequence>
<dbReference type="GO" id="GO:0006835">
    <property type="term" value="P:dicarboxylic acid transport"/>
    <property type="evidence" value="ECO:0007669"/>
    <property type="project" value="TreeGrafter"/>
</dbReference>
<feature type="transmembrane region" description="Helical" evidence="8">
    <location>
        <begin position="226"/>
        <end position="244"/>
    </location>
</feature>
<dbReference type="AlphaFoldDB" id="A0A066UMM1"/>
<evidence type="ECO:0000256" key="8">
    <source>
        <dbReference type="SAM" id="Phobius"/>
    </source>
</evidence>
<evidence type="ECO:0000313" key="9">
    <source>
        <dbReference type="EMBL" id="KAB0289219.1"/>
    </source>
</evidence>
<keyword evidence="4 8" id="KW-0812">Transmembrane</keyword>
<dbReference type="EMBL" id="JFFR01000027">
    <property type="protein sequence ID" value="KDN27117.1"/>
    <property type="molecule type" value="Genomic_DNA"/>
</dbReference>
<evidence type="ECO:0000256" key="5">
    <source>
        <dbReference type="ARBA" id="ARBA00022847"/>
    </source>
</evidence>
<feature type="transmembrane region" description="Helical" evidence="8">
    <location>
        <begin position="154"/>
        <end position="171"/>
    </location>
</feature>
<dbReference type="PANTHER" id="PTHR42865:SF7">
    <property type="entry name" value="PROTON_GLUTAMATE-ASPARTATE SYMPORTER"/>
    <property type="match status" value="1"/>
</dbReference>
<keyword evidence="7 8" id="KW-0472">Membrane</keyword>
<reference evidence="10 11" key="1">
    <citation type="submission" date="2014-02" db="EMBL/GenBank/DDBJ databases">
        <title>Vibrio fortis Dalian14 Genome Sequencing.</title>
        <authorList>
            <person name="Wang Y."/>
            <person name="Song L."/>
            <person name="Liu G."/>
            <person name="Ding J."/>
        </authorList>
    </citation>
    <scope>NUCLEOTIDE SEQUENCE [LARGE SCALE GENOMIC DNA]</scope>
    <source>
        <strain evidence="10 11">Dalian14</strain>
    </source>
</reference>
<dbReference type="STRING" id="212667.VFDL14_19620"/>
<evidence type="ECO:0000256" key="6">
    <source>
        <dbReference type="ARBA" id="ARBA00022989"/>
    </source>
</evidence>